<comment type="caution">
    <text evidence="7">The sequence shown here is derived from an EMBL/GenBank/DDBJ whole genome shotgun (WGS) entry which is preliminary data.</text>
</comment>
<organism evidence="7 8">
    <name type="scientific">Escovopsis weberi</name>
    <dbReference type="NCBI Taxonomy" id="150374"/>
    <lineage>
        <taxon>Eukaryota</taxon>
        <taxon>Fungi</taxon>
        <taxon>Dikarya</taxon>
        <taxon>Ascomycota</taxon>
        <taxon>Pezizomycotina</taxon>
        <taxon>Sordariomycetes</taxon>
        <taxon>Hypocreomycetidae</taxon>
        <taxon>Hypocreales</taxon>
        <taxon>Hypocreaceae</taxon>
        <taxon>Escovopsis</taxon>
    </lineage>
</organism>
<feature type="transmembrane region" description="Helical" evidence="6">
    <location>
        <begin position="197"/>
        <end position="217"/>
    </location>
</feature>
<proteinExistence type="predicted"/>
<feature type="transmembrane region" description="Helical" evidence="6">
    <location>
        <begin position="123"/>
        <end position="145"/>
    </location>
</feature>
<dbReference type="InterPro" id="IPR036259">
    <property type="entry name" value="MFS_trans_sf"/>
</dbReference>
<feature type="region of interest" description="Disordered" evidence="5">
    <location>
        <begin position="1"/>
        <end position="20"/>
    </location>
</feature>
<comment type="subcellular location">
    <subcellularLocation>
        <location evidence="1">Membrane</location>
        <topology evidence="1">Multi-pass membrane protein</topology>
    </subcellularLocation>
</comment>
<evidence type="ECO:0000256" key="5">
    <source>
        <dbReference type="SAM" id="MobiDB-lite"/>
    </source>
</evidence>
<accession>A0A0M8N5R1</accession>
<evidence type="ECO:0000256" key="1">
    <source>
        <dbReference type="ARBA" id="ARBA00004141"/>
    </source>
</evidence>
<evidence type="ECO:0000313" key="7">
    <source>
        <dbReference type="EMBL" id="KOS21224.1"/>
    </source>
</evidence>
<dbReference type="EMBL" id="LGSR01000013">
    <property type="protein sequence ID" value="KOS21224.1"/>
    <property type="molecule type" value="Genomic_DNA"/>
</dbReference>
<evidence type="ECO:0000313" key="8">
    <source>
        <dbReference type="Proteomes" id="UP000053831"/>
    </source>
</evidence>
<reference evidence="7 8" key="1">
    <citation type="submission" date="2015-07" db="EMBL/GenBank/DDBJ databases">
        <title>The genome of the fungus Escovopsis weberi, a specialized disease agent of ant agriculture.</title>
        <authorList>
            <person name="de Man T.J."/>
            <person name="Stajich J.E."/>
            <person name="Kubicek C.P."/>
            <person name="Chenthamara K."/>
            <person name="Atanasova L."/>
            <person name="Druzhinina I.S."/>
            <person name="Birnbaum S."/>
            <person name="Barribeau S.M."/>
            <person name="Teiling C."/>
            <person name="Suen G."/>
            <person name="Currie C."/>
            <person name="Gerardo N.M."/>
        </authorList>
    </citation>
    <scope>NUCLEOTIDE SEQUENCE [LARGE SCALE GENOMIC DNA]</scope>
</reference>
<keyword evidence="8" id="KW-1185">Reference proteome</keyword>
<dbReference type="PANTHER" id="PTHR23507">
    <property type="entry name" value="ZGC:174356"/>
    <property type="match status" value="1"/>
</dbReference>
<dbReference type="Gene3D" id="1.20.1250.20">
    <property type="entry name" value="MFS general substrate transporter like domains"/>
    <property type="match status" value="1"/>
</dbReference>
<evidence type="ECO:0000256" key="6">
    <source>
        <dbReference type="SAM" id="Phobius"/>
    </source>
</evidence>
<dbReference type="AlphaFoldDB" id="A0A0M8N5R1"/>
<keyword evidence="4 6" id="KW-0472">Membrane</keyword>
<feature type="transmembrane region" description="Helical" evidence="6">
    <location>
        <begin position="286"/>
        <end position="305"/>
    </location>
</feature>
<dbReference type="OrthoDB" id="5204190at2759"/>
<protein>
    <recommendedName>
        <fullName evidence="9">Major facilitator superfamily transporter</fullName>
    </recommendedName>
</protein>
<dbReference type="GO" id="GO:0022857">
    <property type="term" value="F:transmembrane transporter activity"/>
    <property type="evidence" value="ECO:0007669"/>
    <property type="project" value="InterPro"/>
</dbReference>
<feature type="transmembrane region" description="Helical" evidence="6">
    <location>
        <begin position="223"/>
        <end position="242"/>
    </location>
</feature>
<evidence type="ECO:0000256" key="2">
    <source>
        <dbReference type="ARBA" id="ARBA00022692"/>
    </source>
</evidence>
<feature type="transmembrane region" description="Helical" evidence="6">
    <location>
        <begin position="36"/>
        <end position="58"/>
    </location>
</feature>
<name>A0A0M8N5R1_ESCWE</name>
<feature type="transmembrane region" description="Helical" evidence="6">
    <location>
        <begin position="94"/>
        <end position="116"/>
    </location>
</feature>
<dbReference type="PANTHER" id="PTHR23507:SF13">
    <property type="entry name" value="MFS GENERAL SUBSTRATE TRANSPORTER"/>
    <property type="match status" value="1"/>
</dbReference>
<dbReference type="STRING" id="150374.A0A0M8N5R1"/>
<dbReference type="Proteomes" id="UP000053831">
    <property type="component" value="Unassembled WGS sequence"/>
</dbReference>
<evidence type="ECO:0000256" key="3">
    <source>
        <dbReference type="ARBA" id="ARBA00022989"/>
    </source>
</evidence>
<dbReference type="GO" id="GO:0016020">
    <property type="term" value="C:membrane"/>
    <property type="evidence" value="ECO:0007669"/>
    <property type="project" value="UniProtKB-SubCell"/>
</dbReference>
<evidence type="ECO:0008006" key="9">
    <source>
        <dbReference type="Google" id="ProtNLM"/>
    </source>
</evidence>
<feature type="transmembrane region" description="Helical" evidence="6">
    <location>
        <begin position="151"/>
        <end position="177"/>
    </location>
</feature>
<keyword evidence="3 6" id="KW-1133">Transmembrane helix</keyword>
<evidence type="ECO:0000256" key="4">
    <source>
        <dbReference type="ARBA" id="ARBA00023136"/>
    </source>
</evidence>
<dbReference type="InterPro" id="IPR011701">
    <property type="entry name" value="MFS"/>
</dbReference>
<dbReference type="SUPFAM" id="SSF103473">
    <property type="entry name" value="MFS general substrate transporter"/>
    <property type="match status" value="1"/>
</dbReference>
<keyword evidence="2 6" id="KW-0812">Transmembrane</keyword>
<dbReference type="Pfam" id="PF07690">
    <property type="entry name" value="MFS_1"/>
    <property type="match status" value="1"/>
</dbReference>
<gene>
    <name evidence="7" type="ORF">ESCO_004478</name>
</gene>
<sequence>MDDETSPLLAGTRKPERSSPPWRSRLNGLFDVENRIMAVGFLLCLSFSYTQVPMLYAFHLMACDEYYDHHPPFEGPEDKRCSIDAIAAETAKQFTMTGMSTTFCGIANLFLAGWAVKKVGPRAALMVQTFVPAIRVFVQIMGVIAGKGLGILIIQLSQIITVVGGPSGYILVTNIIVGELVESSRRTSVFGKLQGSLMLGQGIGYLAGGMIGDAFGVRAPFDLAFYNFFLAGFFVWFALPYISPKDMNNGGKDKKPTNASSGFFAPLKILSPQKVRTADGTIKTHYGVAFLCAGIFIGVLSTDYAPLLIQMYATAAFDFGQADNGWLMSEFSLMRSIFLIVIFPHQQAHEEDASKADCEIGHFDLVFLRWSLVIDGAMTAIAALATEKWHIYVAAALLPFGSGSAPAAKGVITDMCPESQRADALNAVTLVESIARLSTQGLFGFIFSSLAGVGKAYATFYCNAGSTLVEKEDEDEATRLLE</sequence>